<protein>
    <recommendedName>
        <fullName evidence="12">Phosphate-binding protein</fullName>
    </recommendedName>
</protein>
<evidence type="ECO:0000256" key="10">
    <source>
        <dbReference type="ARBA" id="ARBA00023139"/>
    </source>
</evidence>
<dbReference type="PANTHER" id="PTHR30570:SF4">
    <property type="entry name" value="PHOSPHATE-BINDING PROTEIN PSTS 1"/>
    <property type="match status" value="1"/>
</dbReference>
<keyword evidence="10 12" id="KW-0564">Palmitate</keyword>
<dbReference type="SUPFAM" id="SSF53850">
    <property type="entry name" value="Periplasmic binding protein-like II"/>
    <property type="match status" value="1"/>
</dbReference>
<keyword evidence="8 12" id="KW-0732">Signal</keyword>
<dbReference type="PANTHER" id="PTHR30570">
    <property type="entry name" value="PERIPLASMIC PHOSPHATE BINDING COMPONENT OF PHOSPHATE ABC TRANSPORTER"/>
    <property type="match status" value="1"/>
</dbReference>
<comment type="caution">
    <text evidence="14">The sequence shown here is derived from an EMBL/GenBank/DDBJ whole genome shotgun (WGS) entry which is preliminary data.</text>
</comment>
<evidence type="ECO:0000313" key="14">
    <source>
        <dbReference type="EMBL" id="PCS07459.1"/>
    </source>
</evidence>
<evidence type="ECO:0000313" key="15">
    <source>
        <dbReference type="Proteomes" id="UP000242246"/>
    </source>
</evidence>
<dbReference type="STRING" id="1348632.GCA_001591745_00487"/>
<dbReference type="Pfam" id="PF12849">
    <property type="entry name" value="PBP_like_2"/>
    <property type="match status" value="1"/>
</dbReference>
<name>A0A2A5S1X6_9LACT</name>
<dbReference type="EMBL" id="JXJX01000004">
    <property type="protein sequence ID" value="PCS07459.1"/>
    <property type="molecule type" value="Genomic_DNA"/>
</dbReference>
<dbReference type="InterPro" id="IPR050811">
    <property type="entry name" value="Phosphate_ABC_transporter"/>
</dbReference>
<evidence type="ECO:0000256" key="5">
    <source>
        <dbReference type="ARBA" id="ARBA00022448"/>
    </source>
</evidence>
<evidence type="ECO:0000256" key="7">
    <source>
        <dbReference type="ARBA" id="ARBA00022592"/>
    </source>
</evidence>
<comment type="similarity">
    <text evidence="3 12">Belongs to the PstS family.</text>
</comment>
<evidence type="ECO:0000259" key="13">
    <source>
        <dbReference type="Pfam" id="PF12849"/>
    </source>
</evidence>
<accession>A0A2A5S1X6</accession>
<keyword evidence="5 12" id="KW-0813">Transport</keyword>
<evidence type="ECO:0000256" key="3">
    <source>
        <dbReference type="ARBA" id="ARBA00008725"/>
    </source>
</evidence>
<reference evidence="14 15" key="1">
    <citation type="submission" date="2014-12" db="EMBL/GenBank/DDBJ databases">
        <title>Draft genome sequences of 10 type strains of Lactococcus.</title>
        <authorList>
            <person name="Sun Z."/>
            <person name="Zhong Z."/>
            <person name="Liu W."/>
            <person name="Zhang W."/>
            <person name="Zhang H."/>
        </authorList>
    </citation>
    <scope>NUCLEOTIDE SEQUENCE [LARGE SCALE GENOMIC DNA]</scope>
    <source>
        <strain evidence="14 15">DSM 20686</strain>
    </source>
</reference>
<feature type="domain" description="PBP" evidence="13">
    <location>
        <begin position="42"/>
        <end position="274"/>
    </location>
</feature>
<evidence type="ECO:0000256" key="4">
    <source>
        <dbReference type="ARBA" id="ARBA00011529"/>
    </source>
</evidence>
<evidence type="ECO:0000256" key="2">
    <source>
        <dbReference type="ARBA" id="ARBA00004193"/>
    </source>
</evidence>
<keyword evidence="6 12" id="KW-1003">Cell membrane</keyword>
<sequence>MSKVQYKENFMKKTLLLSVAAASIFALAACGQKSGDAAKDSSSAKTEKITVAGSTALQPLVEANVEGFTQDNTNLQITVQGGGSGLGLSQVSTGAIQIGNSDLFAEEKSKDIAPKVKDHKVAVVGFAPIVNKETKVDGLTKAQLKDIFSGKITNWKEVGGQDQKITVINRAEGSGTRFNFEKYGLDNTQVVKASEQDSSGAVVQMVSQTPGAISYVAFSNIKDTIKALEIDDVKPTEANVAKNEWKIWSYEHMYTQKDNTTEGQEKFIKAVTSNKTLLEKLGYLAIDDMKVTRDQDGNVK</sequence>
<feature type="signal peptide" evidence="12">
    <location>
        <begin position="1"/>
        <end position="28"/>
    </location>
</feature>
<evidence type="ECO:0000256" key="9">
    <source>
        <dbReference type="ARBA" id="ARBA00023136"/>
    </source>
</evidence>
<comment type="function">
    <text evidence="1">Part of the ABC transporter complex PstSACB involved in phosphate import.</text>
</comment>
<evidence type="ECO:0000256" key="12">
    <source>
        <dbReference type="RuleBase" id="RU367119"/>
    </source>
</evidence>
<dbReference type="GO" id="GO:0005886">
    <property type="term" value="C:plasma membrane"/>
    <property type="evidence" value="ECO:0007669"/>
    <property type="project" value="UniProtKB-SubCell"/>
</dbReference>
<dbReference type="CDD" id="cd13653">
    <property type="entry name" value="PBP2_phosphate_like_1"/>
    <property type="match status" value="1"/>
</dbReference>
<dbReference type="AlphaFoldDB" id="A0A2A5S1X6"/>
<dbReference type="Gene3D" id="3.40.190.10">
    <property type="entry name" value="Periplasmic binding protein-like II"/>
    <property type="match status" value="2"/>
</dbReference>
<evidence type="ECO:0000256" key="11">
    <source>
        <dbReference type="ARBA" id="ARBA00023288"/>
    </source>
</evidence>
<dbReference type="Proteomes" id="UP000242246">
    <property type="component" value="Unassembled WGS sequence"/>
</dbReference>
<evidence type="ECO:0000256" key="1">
    <source>
        <dbReference type="ARBA" id="ARBA00002841"/>
    </source>
</evidence>
<keyword evidence="9" id="KW-0472">Membrane</keyword>
<keyword evidence="7 12" id="KW-0592">Phosphate transport</keyword>
<gene>
    <name evidence="14" type="ORF">RU87_GL001095</name>
</gene>
<dbReference type="PROSITE" id="PS51257">
    <property type="entry name" value="PROKAR_LIPOPROTEIN"/>
    <property type="match status" value="1"/>
</dbReference>
<keyword evidence="15" id="KW-1185">Reference proteome</keyword>
<dbReference type="GO" id="GO:0042301">
    <property type="term" value="F:phosphate ion binding"/>
    <property type="evidence" value="ECO:0007669"/>
    <property type="project" value="UniProtKB-UniRule"/>
</dbReference>
<feature type="chain" id="PRO_5039762176" description="Phosphate-binding protein" evidence="12">
    <location>
        <begin position="29"/>
        <end position="300"/>
    </location>
</feature>
<keyword evidence="11 12" id="KW-0449">Lipoprotein</keyword>
<proteinExistence type="inferred from homology"/>
<evidence type="ECO:0000256" key="8">
    <source>
        <dbReference type="ARBA" id="ARBA00022729"/>
    </source>
</evidence>
<dbReference type="InterPro" id="IPR011862">
    <property type="entry name" value="Phos-bd"/>
</dbReference>
<organism evidence="14 15">
    <name type="scientific">Pseudolactococcus plantarum</name>
    <dbReference type="NCBI Taxonomy" id="1365"/>
    <lineage>
        <taxon>Bacteria</taxon>
        <taxon>Bacillati</taxon>
        <taxon>Bacillota</taxon>
        <taxon>Bacilli</taxon>
        <taxon>Lactobacillales</taxon>
        <taxon>Streptococcaceae</taxon>
        <taxon>Pseudolactococcus</taxon>
    </lineage>
</organism>
<dbReference type="NCBIfam" id="TIGR02136">
    <property type="entry name" value="ptsS_2"/>
    <property type="match status" value="1"/>
</dbReference>
<comment type="function">
    <text evidence="12">Involved in the system for phosphate transport across the cytoplasmic membrane.</text>
</comment>
<dbReference type="InterPro" id="IPR024370">
    <property type="entry name" value="PBP_domain"/>
</dbReference>
<evidence type="ECO:0000256" key="6">
    <source>
        <dbReference type="ARBA" id="ARBA00022475"/>
    </source>
</evidence>
<dbReference type="GO" id="GO:0006817">
    <property type="term" value="P:phosphate ion transport"/>
    <property type="evidence" value="ECO:0007669"/>
    <property type="project" value="UniProtKB-UniRule"/>
</dbReference>
<comment type="subunit">
    <text evidence="4 12">The complex is composed of two ATP-binding proteins (PstB), two transmembrane proteins (PstC and PstA) and a solute-binding protein (PstS).</text>
</comment>
<comment type="subcellular location">
    <subcellularLocation>
        <location evidence="2 12">Cell membrane</location>
        <topology evidence="2 12">Lipid-anchor</topology>
    </subcellularLocation>
</comment>